<comment type="caution">
    <text evidence="5">The sequence shown here is derived from an EMBL/GenBank/DDBJ whole genome shotgun (WGS) entry which is preliminary data.</text>
</comment>
<feature type="domain" description="DUF2341" evidence="4">
    <location>
        <begin position="36"/>
        <end position="115"/>
    </location>
</feature>
<dbReference type="AlphaFoldDB" id="A0AAE3HCY1"/>
<organism evidence="5 6">
    <name type="scientific">Methanolobus chelungpuianus</name>
    <dbReference type="NCBI Taxonomy" id="502115"/>
    <lineage>
        <taxon>Archaea</taxon>
        <taxon>Methanobacteriati</taxon>
        <taxon>Methanobacteriota</taxon>
        <taxon>Stenosarchaea group</taxon>
        <taxon>Methanomicrobia</taxon>
        <taxon>Methanosarcinales</taxon>
        <taxon>Methanosarcinaceae</taxon>
        <taxon>Methanolobus</taxon>
    </lineage>
</organism>
<reference evidence="5 6" key="1">
    <citation type="journal article" date="2011" name="Appl. Environ. Microbiol.">
        <title>Methanogenic archaea isolated from Taiwan's Chelungpu fault.</title>
        <authorList>
            <person name="Wu S.Y."/>
            <person name="Lai M.C."/>
        </authorList>
    </citation>
    <scope>NUCLEOTIDE SEQUENCE [LARGE SCALE GENOMIC DNA]</scope>
    <source>
        <strain evidence="5 6">St545Mb</strain>
    </source>
</reference>
<evidence type="ECO:0000259" key="4">
    <source>
        <dbReference type="Pfam" id="PF10102"/>
    </source>
</evidence>
<dbReference type="InterPro" id="IPR018765">
    <property type="entry name" value="DUF2341"/>
</dbReference>
<keyword evidence="1" id="KW-0378">Hydrolase</keyword>
<keyword evidence="3" id="KW-0472">Membrane</keyword>
<name>A0AAE3HCY1_9EURY</name>
<proteinExistence type="predicted"/>
<keyword evidence="6" id="KW-1185">Reference proteome</keyword>
<gene>
    <name evidence="5" type="ORF">PV02_10930</name>
</gene>
<evidence type="ECO:0000256" key="1">
    <source>
        <dbReference type="ARBA" id="ARBA00022801"/>
    </source>
</evidence>
<feature type="transmembrane region" description="Helical" evidence="3">
    <location>
        <begin position="584"/>
        <end position="604"/>
    </location>
</feature>
<keyword evidence="3" id="KW-0812">Transmembrane</keyword>
<dbReference type="InterPro" id="IPR051887">
    <property type="entry name" value="GH18_Domain-Containing"/>
</dbReference>
<dbReference type="GO" id="GO:0016798">
    <property type="term" value="F:hydrolase activity, acting on glycosyl bonds"/>
    <property type="evidence" value="ECO:0007669"/>
    <property type="project" value="UniProtKB-KW"/>
</dbReference>
<evidence type="ECO:0000256" key="3">
    <source>
        <dbReference type="SAM" id="Phobius"/>
    </source>
</evidence>
<evidence type="ECO:0000313" key="5">
    <source>
        <dbReference type="EMBL" id="MCQ6963588.1"/>
    </source>
</evidence>
<evidence type="ECO:0000256" key="2">
    <source>
        <dbReference type="ARBA" id="ARBA00023295"/>
    </source>
</evidence>
<dbReference type="EMBL" id="JTEO01000006">
    <property type="protein sequence ID" value="MCQ6963588.1"/>
    <property type="molecule type" value="Genomic_DNA"/>
</dbReference>
<evidence type="ECO:0000313" key="6">
    <source>
        <dbReference type="Proteomes" id="UP001206983"/>
    </source>
</evidence>
<keyword evidence="3" id="KW-1133">Transmembrane helix</keyword>
<sequence>MEIRIKENSGQELRNYQIPVVLDSSNFDFSLAQGSGQDIRFTAGDRQLQHWVEEWSTQSERATIWVKIPSIASGGTARITMHYGNPLATDISSGASTFDFFDDFSGNNLAFGNWEQFTTGGGQLTVTSGAARLIAPNYHPADISSVKTTRDFPINSIFVVKRKKVTTGTDPRGPVIVQGFVDSRNEDRSKLLVSTELQRETKVNWVLKNSTSSVGDTSKDLTDLNVAEDTWYTTGVAWYLEDELGKVAFFKNGVRDSKMDLTTTEKTNNLNIINVKAYLLVRSYPDVSDNTGYAAFEHAYVRKFVSDEPTVTIGKVTGASVQENTTDIPEPAKINVTVPGGIFNAVRVFDTATYDASALGELKASGFNMILVRTTPENIWSLERFVKAAHENGIQVYAMIIRDGGSSENMINTAQQIADYNSKSLARFDGINIALNPCSEDPDEACEDNLALLEGLRASSGSMPVAVDVPVSYDRSELQEVSGNVEFFILLTYDEQGNYMNSTATIVDSISAKMGEIRGAGENALIGIAVGEEYMTDAEVKDLIEGLQDYYSQDTAFMGTSIVVYEDYQEYSPVTSATDGNSPAIPAFTALTGITMLLAVAYILRKR</sequence>
<protein>
    <recommendedName>
        <fullName evidence="4">DUF2341 domain-containing protein</fullName>
    </recommendedName>
</protein>
<dbReference type="PANTHER" id="PTHR46290">
    <property type="entry name" value="DI-N-ACETYLCHITOBIASE"/>
    <property type="match status" value="1"/>
</dbReference>
<dbReference type="Pfam" id="PF10102">
    <property type="entry name" value="DUF2341"/>
    <property type="match status" value="1"/>
</dbReference>
<keyword evidence="2" id="KW-0326">Glycosidase</keyword>
<dbReference type="Gene3D" id="3.20.20.80">
    <property type="entry name" value="Glycosidases"/>
    <property type="match status" value="1"/>
</dbReference>
<accession>A0AAE3HCY1</accession>
<dbReference type="PANTHER" id="PTHR46290:SF1">
    <property type="entry name" value="DI-N-ACETYLCHITOBIASE"/>
    <property type="match status" value="1"/>
</dbReference>
<dbReference type="Proteomes" id="UP001206983">
    <property type="component" value="Unassembled WGS sequence"/>
</dbReference>